<dbReference type="PANTHER" id="PTHR13199:SF19">
    <property type="entry name" value="OS09G0509400 PROTEIN"/>
    <property type="match status" value="1"/>
</dbReference>
<reference evidence="3" key="2">
    <citation type="submission" date="2015-07" db="EMBL/GenBank/DDBJ databases">
        <authorList>
            <person name="Noorani M."/>
        </authorList>
    </citation>
    <scope>NUCLEOTIDE SEQUENCE</scope>
    <source>
        <strain evidence="3">Yugu1</strain>
    </source>
</reference>
<dbReference type="InterPro" id="IPR033473">
    <property type="entry name" value="Atos-like_C"/>
</dbReference>
<evidence type="ECO:0000259" key="2">
    <source>
        <dbReference type="SMART" id="SM01177"/>
    </source>
</evidence>
<dbReference type="PANTHER" id="PTHR13199">
    <property type="entry name" value="GH03947P"/>
    <property type="match status" value="1"/>
</dbReference>
<dbReference type="OrthoDB" id="8625101at2759"/>
<feature type="domain" description="Atos-like conserved" evidence="2">
    <location>
        <begin position="389"/>
        <end position="449"/>
    </location>
</feature>
<organism evidence="3">
    <name type="scientific">Setaria italica</name>
    <name type="common">Foxtail millet</name>
    <name type="synonym">Panicum italicum</name>
    <dbReference type="NCBI Taxonomy" id="4555"/>
    <lineage>
        <taxon>Eukaryota</taxon>
        <taxon>Viridiplantae</taxon>
        <taxon>Streptophyta</taxon>
        <taxon>Embryophyta</taxon>
        <taxon>Tracheophyta</taxon>
        <taxon>Spermatophyta</taxon>
        <taxon>Magnoliopsida</taxon>
        <taxon>Liliopsida</taxon>
        <taxon>Poales</taxon>
        <taxon>Poaceae</taxon>
        <taxon>PACMAD clade</taxon>
        <taxon>Panicoideae</taxon>
        <taxon>Panicodae</taxon>
        <taxon>Paniceae</taxon>
        <taxon>Cenchrinae</taxon>
        <taxon>Setaria</taxon>
    </lineage>
</organism>
<evidence type="ECO:0000256" key="1">
    <source>
        <dbReference type="SAM" id="MobiDB-lite"/>
    </source>
</evidence>
<protein>
    <recommendedName>
        <fullName evidence="2">Atos-like conserved domain-containing protein</fullName>
    </recommendedName>
</protein>
<reference evidence="3" key="1">
    <citation type="journal article" date="2012" name="Nat. Biotechnol.">
        <title>Reference genome sequence of the model plant Setaria.</title>
        <authorList>
            <person name="Bennetzen J.L."/>
            <person name="Schmutz J."/>
            <person name="Wang H."/>
            <person name="Percifield R."/>
            <person name="Hawkins J."/>
            <person name="Pontaroli A.C."/>
            <person name="Estep M."/>
            <person name="Feng L."/>
            <person name="Vaughn J.N."/>
            <person name="Grimwood J."/>
            <person name="Jenkins J."/>
            <person name="Barry K."/>
            <person name="Lindquist E."/>
            <person name="Hellsten U."/>
            <person name="Deshpande S."/>
            <person name="Wang X."/>
            <person name="Wu X."/>
            <person name="Mitros T."/>
            <person name="Triplett J."/>
            <person name="Yang X."/>
            <person name="Ye C.Y."/>
            <person name="Mauro-Herrera M."/>
            <person name="Wang L."/>
            <person name="Li P."/>
            <person name="Sharma M."/>
            <person name="Sharma R."/>
            <person name="Ronald P.C."/>
            <person name="Panaud O."/>
            <person name="Kellogg E.A."/>
            <person name="Brutnell T.P."/>
            <person name="Doust A.N."/>
            <person name="Tuskan G.A."/>
            <person name="Rokhsar D."/>
            <person name="Devos K.M."/>
        </authorList>
    </citation>
    <scope>NUCLEOTIDE SEQUENCE [LARGE SCALE GENOMIC DNA]</scope>
    <source>
        <strain evidence="3">Yugu1</strain>
    </source>
</reference>
<dbReference type="STRING" id="4555.A0A368Q316"/>
<name>A0A368Q316_SETIT</name>
<dbReference type="AlphaFoldDB" id="A0A368Q316"/>
<feature type="compositionally biased region" description="Polar residues" evidence="1">
    <location>
        <begin position="460"/>
        <end position="477"/>
    </location>
</feature>
<dbReference type="InterPro" id="IPR051506">
    <property type="entry name" value="ATOS_Transcription_Regulators"/>
</dbReference>
<feature type="region of interest" description="Disordered" evidence="1">
    <location>
        <begin position="69"/>
        <end position="93"/>
    </location>
</feature>
<feature type="compositionally biased region" description="Polar residues" evidence="1">
    <location>
        <begin position="15"/>
        <end position="30"/>
    </location>
</feature>
<feature type="region of interest" description="Disordered" evidence="1">
    <location>
        <begin position="460"/>
        <end position="482"/>
    </location>
</feature>
<dbReference type="SMART" id="SM01177">
    <property type="entry name" value="DUF4210"/>
    <property type="match status" value="1"/>
</dbReference>
<feature type="region of interest" description="Disordered" evidence="1">
    <location>
        <begin position="1"/>
        <end position="30"/>
    </location>
</feature>
<feature type="region of interest" description="Disordered" evidence="1">
    <location>
        <begin position="656"/>
        <end position="682"/>
    </location>
</feature>
<dbReference type="Pfam" id="PF13889">
    <property type="entry name" value="Chromosome_seg"/>
    <property type="match status" value="1"/>
</dbReference>
<evidence type="ECO:0000313" key="3">
    <source>
        <dbReference type="EMBL" id="RCV12427.1"/>
    </source>
</evidence>
<feature type="compositionally biased region" description="Basic and acidic residues" evidence="1">
    <location>
        <begin position="669"/>
        <end position="682"/>
    </location>
</feature>
<sequence length="725" mass="79516">MGLPQIPMVKEEVPTTLSTPATSPHSSVSGPCNLDKLPVGCSKSAFPPSTSDFKRKSALSASNGFNSHFRTSHATDGPAGCQRLNPESRDPSYRSCHKFRSTVQMPAMRVVGFDSGSASSTGVPDMMVADKMNSSLVIDNCDLSAEQHGLHARKRVLSPLTNVLPAGQFHGDALSIGSGNVKNQHTDCVRQLSSSGFHDSKKANTGTLDAFHSPTEPILRYSNWSTEQGVGKFSSNIFTDGPLLEGKEFFSCSDQPFAERIMNLARVSIPPARLSHSPPLTLSPLGPKWMHRMTTTRAQRDLSGEIENDFLGLKEMGGSNCEDHSEYGGRIRMSDVLEETSIFHDGFGTMIPKRSFDRRYRNWVPESAPVSPSIGCIRSLNLVPVRRSLVGSFEESLLSGLFMWKRQSVQSIDGFLAILNVTGGNFSPPTQKLPFTVTSIDEDSSLLYYSSIDLAGRLPTNNSKSPKLKRSLSNSDSRSAKSRLRIPVKGRIQLLVSNPEKTPLHTFFCAYDLSDMPAGSKTFMRQKMTLSSASPSYLTKEGSKASDVKVESVQCGSELRERGALFSEFSEKGHNCYPIDESENGGYSNTGCCSMECDVIVNSENVANAGGCCCQIDTSLSGGNKSCCRSSKVNDISAGGVLRYALHLRFLSPFSKKPSRSRQQCKSDLSSEPHSRSTQTEEERRFYLYNDIRVVFPQRHSDADEGELRVEHDFPANPKYFDISN</sequence>
<gene>
    <name evidence="3" type="ORF">SETIT_2G268900v2</name>
</gene>
<dbReference type="EMBL" id="CM003529">
    <property type="protein sequence ID" value="RCV12427.1"/>
    <property type="molecule type" value="Genomic_DNA"/>
</dbReference>
<dbReference type="InterPro" id="IPR025261">
    <property type="entry name" value="Atos-like_cons_dom"/>
</dbReference>
<accession>A0A368Q316</accession>
<proteinExistence type="predicted"/>